<reference evidence="3" key="1">
    <citation type="journal article" date="2013" name="Nat. Genet.">
        <title>The Capsella rubella genome and the genomic consequences of rapid mating system evolution.</title>
        <authorList>
            <person name="Slotte T."/>
            <person name="Hazzouri K.M."/>
            <person name="Agren J.A."/>
            <person name="Koenig D."/>
            <person name="Maumus F."/>
            <person name="Guo Y.L."/>
            <person name="Steige K."/>
            <person name="Platts A.E."/>
            <person name="Escobar J.S."/>
            <person name="Newman L.K."/>
            <person name="Wang W."/>
            <person name="Mandakova T."/>
            <person name="Vello E."/>
            <person name="Smith L.M."/>
            <person name="Henz S.R."/>
            <person name="Steffen J."/>
            <person name="Takuno S."/>
            <person name="Brandvain Y."/>
            <person name="Coop G."/>
            <person name="Andolfatto P."/>
            <person name="Hu T.T."/>
            <person name="Blanchette M."/>
            <person name="Clark R.M."/>
            <person name="Quesneville H."/>
            <person name="Nordborg M."/>
            <person name="Gaut B.S."/>
            <person name="Lysak M.A."/>
            <person name="Jenkins J."/>
            <person name="Grimwood J."/>
            <person name="Chapman J."/>
            <person name="Prochnik S."/>
            <person name="Shu S."/>
            <person name="Rokhsar D."/>
            <person name="Schmutz J."/>
            <person name="Weigel D."/>
            <person name="Wright S.I."/>
        </authorList>
    </citation>
    <scope>NUCLEOTIDE SEQUENCE [LARGE SCALE GENOMIC DNA]</scope>
    <source>
        <strain evidence="3">cv. Monte Gargano</strain>
    </source>
</reference>
<keyword evidence="3" id="KW-1185">Reference proteome</keyword>
<gene>
    <name evidence="2" type="ORF">CARUB_v10024910mg</name>
</gene>
<sequence>MQDSQPCKARKIDHAGNSTTTIPLKLTFEILSRLPAISVLGFRSVSKLWCSIIHSKDFVDAFLTRSRTRPRLLFTVEDLDSRFIFSSPEHDKKYGDKSSTVVARHDMTISDLGYNYNNRCAPYGPYYITSPPVNGLVCCTRGSSIAICNPTTRQLMTLPQHLVLTLPGSRSKHMYWRRIENPTGESYTDVEGGVCINGAIYYGVGHTKKIARFDLRSEKMIWTFINHQGKFGGMECDYLYNEMRVWIQEKEELWNNMACAVPCEWGALFREKRPSCPGEIHTGEVMLVSNQLQSSKPLSVFYCDVMRETCRSAQVEGIADYGFRRIHGIGMHDHDVLCFPGYIENIMFF</sequence>
<dbReference type="InterPro" id="IPR036047">
    <property type="entry name" value="F-box-like_dom_sf"/>
</dbReference>
<dbReference type="InterPro" id="IPR017451">
    <property type="entry name" value="F-box-assoc_interact_dom"/>
</dbReference>
<dbReference type="Pfam" id="PF08268">
    <property type="entry name" value="FBA_3"/>
    <property type="match status" value="1"/>
</dbReference>
<dbReference type="EMBL" id="KB870808">
    <property type="protein sequence ID" value="EOA28684.1"/>
    <property type="molecule type" value="Genomic_DNA"/>
</dbReference>
<evidence type="ECO:0000313" key="2">
    <source>
        <dbReference type="EMBL" id="EOA28684.1"/>
    </source>
</evidence>
<dbReference type="InterPro" id="IPR013187">
    <property type="entry name" value="F-box-assoc_dom_typ3"/>
</dbReference>
<accession>R0HG80</accession>
<evidence type="ECO:0000313" key="3">
    <source>
        <dbReference type="Proteomes" id="UP000029121"/>
    </source>
</evidence>
<name>R0HG80_9BRAS</name>
<evidence type="ECO:0000259" key="1">
    <source>
        <dbReference type="SMART" id="SM00256"/>
    </source>
</evidence>
<organism evidence="2 3">
    <name type="scientific">Capsella rubella</name>
    <dbReference type="NCBI Taxonomy" id="81985"/>
    <lineage>
        <taxon>Eukaryota</taxon>
        <taxon>Viridiplantae</taxon>
        <taxon>Streptophyta</taxon>
        <taxon>Embryophyta</taxon>
        <taxon>Tracheophyta</taxon>
        <taxon>Spermatophyta</taxon>
        <taxon>Magnoliopsida</taxon>
        <taxon>eudicotyledons</taxon>
        <taxon>Gunneridae</taxon>
        <taxon>Pentapetalae</taxon>
        <taxon>rosids</taxon>
        <taxon>malvids</taxon>
        <taxon>Brassicales</taxon>
        <taxon>Brassicaceae</taxon>
        <taxon>Camelineae</taxon>
        <taxon>Capsella</taxon>
    </lineage>
</organism>
<dbReference type="PANTHER" id="PTHR31111:SF83">
    <property type="entry name" value="F-BOX DOMAIN-CONTAINING PROTEIN"/>
    <property type="match status" value="1"/>
</dbReference>
<dbReference type="PANTHER" id="PTHR31111">
    <property type="entry name" value="BNAA05G37150D PROTEIN-RELATED"/>
    <property type="match status" value="1"/>
</dbReference>
<protein>
    <recommendedName>
        <fullName evidence="1">F-box domain-containing protein</fullName>
    </recommendedName>
</protein>
<dbReference type="eggNOG" id="ENOG502SSN4">
    <property type="taxonomic scope" value="Eukaryota"/>
</dbReference>
<feature type="domain" description="F-box" evidence="1">
    <location>
        <begin position="22"/>
        <end position="62"/>
    </location>
</feature>
<dbReference type="InterPro" id="IPR001810">
    <property type="entry name" value="F-box_dom"/>
</dbReference>
<proteinExistence type="predicted"/>
<dbReference type="NCBIfam" id="TIGR01640">
    <property type="entry name" value="F_box_assoc_1"/>
    <property type="match status" value="1"/>
</dbReference>
<dbReference type="Proteomes" id="UP000029121">
    <property type="component" value="Unassembled WGS sequence"/>
</dbReference>
<dbReference type="SMART" id="SM00256">
    <property type="entry name" value="FBOX"/>
    <property type="match status" value="1"/>
</dbReference>
<dbReference type="SUPFAM" id="SSF81383">
    <property type="entry name" value="F-box domain"/>
    <property type="match status" value="1"/>
</dbReference>
<dbReference type="AlphaFoldDB" id="R0HG80"/>
<dbReference type="Pfam" id="PF00646">
    <property type="entry name" value="F-box"/>
    <property type="match status" value="1"/>
</dbReference>